<dbReference type="VEuPathDB" id="FungiDB:C8Q69DRAFT_266220"/>
<comment type="caution">
    <text evidence="2">The sequence shown here is derived from an EMBL/GenBank/DDBJ whole genome shotgun (WGS) entry which is preliminary data.</text>
</comment>
<feature type="compositionally biased region" description="Basic and acidic residues" evidence="1">
    <location>
        <begin position="1"/>
        <end position="17"/>
    </location>
</feature>
<dbReference type="AlphaFoldDB" id="A0A443HVK1"/>
<reference evidence="2 3" key="1">
    <citation type="journal article" date="2018" name="Front. Microbiol.">
        <title>Genomic and genetic insights into a cosmopolitan fungus, Paecilomyces variotii (Eurotiales).</title>
        <authorList>
            <person name="Urquhart A.S."/>
            <person name="Mondo S.J."/>
            <person name="Makela M.R."/>
            <person name="Hane J.K."/>
            <person name="Wiebenga A."/>
            <person name="He G."/>
            <person name="Mihaltcheva S."/>
            <person name="Pangilinan J."/>
            <person name="Lipzen A."/>
            <person name="Barry K."/>
            <person name="de Vries R.P."/>
            <person name="Grigoriev I.V."/>
            <person name="Idnurm A."/>
        </authorList>
    </citation>
    <scope>NUCLEOTIDE SEQUENCE [LARGE SCALE GENOMIC DNA]</scope>
    <source>
        <strain evidence="2 3">CBS 101075</strain>
    </source>
</reference>
<dbReference type="Proteomes" id="UP000283841">
    <property type="component" value="Unassembled WGS sequence"/>
</dbReference>
<dbReference type="EMBL" id="RCNU01000005">
    <property type="protein sequence ID" value="RWQ95764.1"/>
    <property type="molecule type" value="Genomic_DNA"/>
</dbReference>
<feature type="compositionally biased region" description="Basic and acidic residues" evidence="1">
    <location>
        <begin position="70"/>
        <end position="79"/>
    </location>
</feature>
<name>A0A443HVK1_BYSSP</name>
<protein>
    <submittedName>
        <fullName evidence="2">Uncharacterized protein</fullName>
    </submittedName>
</protein>
<feature type="compositionally biased region" description="Polar residues" evidence="1">
    <location>
        <begin position="117"/>
        <end position="145"/>
    </location>
</feature>
<sequence length="185" mass="19835">MSNESRTRPESTRKIISEDSQTGGCTATAEISTPASVPLPSASDILQPLSQMYQESNIPSSGEVAALSRGAREEHRACAKEPANGLGTDGGSRSSKSGPEPLLYTTDEHAEVDGAKTSEQNASSVTVSSVSPLAESAEQTPSAQTHDADTEHRPSIQKRSEMVQVMREVDSDGERTFIRRIVEYR</sequence>
<feature type="compositionally biased region" description="Polar residues" evidence="1">
    <location>
        <begin position="48"/>
        <end position="60"/>
    </location>
</feature>
<proteinExistence type="predicted"/>
<organism evidence="2 3">
    <name type="scientific">Byssochlamys spectabilis</name>
    <name type="common">Paecilomyces variotii</name>
    <dbReference type="NCBI Taxonomy" id="264951"/>
    <lineage>
        <taxon>Eukaryota</taxon>
        <taxon>Fungi</taxon>
        <taxon>Dikarya</taxon>
        <taxon>Ascomycota</taxon>
        <taxon>Pezizomycotina</taxon>
        <taxon>Eurotiomycetes</taxon>
        <taxon>Eurotiomycetidae</taxon>
        <taxon>Eurotiales</taxon>
        <taxon>Thermoascaceae</taxon>
        <taxon>Paecilomyces</taxon>
    </lineage>
</organism>
<feature type="region of interest" description="Disordered" evidence="1">
    <location>
        <begin position="1"/>
        <end position="161"/>
    </location>
</feature>
<evidence type="ECO:0000256" key="1">
    <source>
        <dbReference type="SAM" id="MobiDB-lite"/>
    </source>
</evidence>
<accession>A0A443HVK1</accession>
<evidence type="ECO:0000313" key="3">
    <source>
        <dbReference type="Proteomes" id="UP000283841"/>
    </source>
</evidence>
<feature type="compositionally biased region" description="Basic and acidic residues" evidence="1">
    <location>
        <begin position="106"/>
        <end position="116"/>
    </location>
</feature>
<keyword evidence="3" id="KW-1185">Reference proteome</keyword>
<evidence type="ECO:0000313" key="2">
    <source>
        <dbReference type="EMBL" id="RWQ95764.1"/>
    </source>
</evidence>
<feature type="compositionally biased region" description="Polar residues" evidence="1">
    <location>
        <begin position="18"/>
        <end position="35"/>
    </location>
</feature>
<dbReference type="GeneID" id="39596021"/>
<feature type="compositionally biased region" description="Basic and acidic residues" evidence="1">
    <location>
        <begin position="146"/>
        <end position="161"/>
    </location>
</feature>
<dbReference type="RefSeq" id="XP_028485409.1">
    <property type="nucleotide sequence ID" value="XM_028626744.1"/>
</dbReference>
<gene>
    <name evidence="2" type="ORF">C8Q69DRAFT_266220</name>
</gene>